<dbReference type="EMBL" id="SAYW01000003">
    <property type="protein sequence ID" value="RWU07521.1"/>
    <property type="molecule type" value="Genomic_DNA"/>
</dbReference>
<organism evidence="2 3">
    <name type="scientific">Pedobacter chitinilyticus</name>
    <dbReference type="NCBI Taxonomy" id="2233776"/>
    <lineage>
        <taxon>Bacteria</taxon>
        <taxon>Pseudomonadati</taxon>
        <taxon>Bacteroidota</taxon>
        <taxon>Sphingobacteriia</taxon>
        <taxon>Sphingobacteriales</taxon>
        <taxon>Sphingobacteriaceae</taxon>
        <taxon>Pedobacter</taxon>
    </lineage>
</organism>
<evidence type="ECO:0000313" key="3">
    <source>
        <dbReference type="Proteomes" id="UP000284120"/>
    </source>
</evidence>
<dbReference type="InterPro" id="IPR021218">
    <property type="entry name" value="DUF2784"/>
</dbReference>
<proteinExistence type="predicted"/>
<keyword evidence="1" id="KW-0472">Membrane</keyword>
<keyword evidence="1" id="KW-0812">Transmembrane</keyword>
<gene>
    <name evidence="2" type="ORF">DPV69_11070</name>
</gene>
<dbReference type="Proteomes" id="UP000284120">
    <property type="component" value="Unassembled WGS sequence"/>
</dbReference>
<evidence type="ECO:0000313" key="2">
    <source>
        <dbReference type="EMBL" id="RWU07521.1"/>
    </source>
</evidence>
<keyword evidence="3" id="KW-1185">Reference proteome</keyword>
<protein>
    <submittedName>
        <fullName evidence="2">DUF2784 domain-containing protein</fullName>
    </submittedName>
</protein>
<name>A0A3S3SRL0_9SPHI</name>
<sequence>MSPLILDYLLTVLHLVIIGLNLFAWIWPKTRKLHLYVIGITLACWLILGIWYGLGYCPITDWQWQVKTKLGETNLPNSFVKYHLDQLTGRNIPDGTVDLITSGSFLIAIVYSVKVNFLQKTFLK</sequence>
<dbReference type="RefSeq" id="WP_113647429.1">
    <property type="nucleotide sequence ID" value="NZ_QMHN01000003.1"/>
</dbReference>
<comment type="caution">
    <text evidence="2">The sequence shown here is derived from an EMBL/GenBank/DDBJ whole genome shotgun (WGS) entry which is preliminary data.</text>
</comment>
<evidence type="ECO:0000256" key="1">
    <source>
        <dbReference type="SAM" id="Phobius"/>
    </source>
</evidence>
<dbReference type="Pfam" id="PF10861">
    <property type="entry name" value="DUF2784"/>
    <property type="match status" value="1"/>
</dbReference>
<accession>A0A3S3SRL0</accession>
<feature type="transmembrane region" description="Helical" evidence="1">
    <location>
        <begin position="33"/>
        <end position="54"/>
    </location>
</feature>
<feature type="transmembrane region" description="Helical" evidence="1">
    <location>
        <begin position="99"/>
        <end position="118"/>
    </location>
</feature>
<dbReference type="OrthoDB" id="9813998at2"/>
<feature type="transmembrane region" description="Helical" evidence="1">
    <location>
        <begin position="6"/>
        <end position="26"/>
    </location>
</feature>
<reference evidence="2 3" key="1">
    <citation type="submission" date="2018-06" db="EMBL/GenBank/DDBJ databases">
        <title>Pedobacter endophyticus sp. nov., an endophytic bacterium isolated from a leaf of Triticum aestivum.</title>
        <authorList>
            <person name="Zhang L."/>
        </authorList>
    </citation>
    <scope>NUCLEOTIDE SEQUENCE [LARGE SCALE GENOMIC DNA]</scope>
    <source>
        <strain evidence="2 3">CM134L-2</strain>
    </source>
</reference>
<dbReference type="AlphaFoldDB" id="A0A3S3SRL0"/>
<keyword evidence="1" id="KW-1133">Transmembrane helix</keyword>